<dbReference type="Proteomes" id="UP000823749">
    <property type="component" value="Chromosome 9"/>
</dbReference>
<dbReference type="PANTHER" id="PTHR47253">
    <property type="match status" value="1"/>
</dbReference>
<dbReference type="InterPro" id="IPR044250">
    <property type="entry name" value="MenF-like"/>
</dbReference>
<evidence type="ECO:0000313" key="2">
    <source>
        <dbReference type="Proteomes" id="UP000823749"/>
    </source>
</evidence>
<reference evidence="1" key="1">
    <citation type="submission" date="2020-08" db="EMBL/GenBank/DDBJ databases">
        <title>Plant Genome Project.</title>
        <authorList>
            <person name="Zhang R.-G."/>
        </authorList>
    </citation>
    <scope>NUCLEOTIDE SEQUENCE</scope>
    <source>
        <strain evidence="1">WSP0</strain>
        <tissue evidence="1">Leaf</tissue>
    </source>
</reference>
<gene>
    <name evidence="1" type="ORF">RHGRI_027055</name>
</gene>
<protein>
    <submittedName>
        <fullName evidence="1">Uncharacterized protein</fullName>
    </submittedName>
</protein>
<keyword evidence="2" id="KW-1185">Reference proteome</keyword>
<name>A0AAV6IZ27_9ERIC</name>
<dbReference type="PANTHER" id="PTHR47253:SF6">
    <property type="entry name" value="OS02G0581400 PROTEIN"/>
    <property type="match status" value="1"/>
</dbReference>
<sequence length="223" mass="25100">MLGAEEEEEAELLFTTCITRTLPPALTLEHGLKTINAAVEELKSNPPSRSTRGMYRFQVVVPPSAKALNWFCCQPESYAVFPQFFLSKEKANQITHSLNGLRGIFGIGAAILFKGSSYASREWSSLERYLPPDSSLVSAYGFMDVDFNLNSSSMKHRRGSFYVFIPEIELNEFEGISTLAATLVWHDSFLCTFEEAIQSYKLALYQVFSSSHLTCYPFPFTHS</sequence>
<evidence type="ECO:0000313" key="1">
    <source>
        <dbReference type="EMBL" id="KAG5532629.1"/>
    </source>
</evidence>
<dbReference type="GO" id="GO:0008909">
    <property type="term" value="F:isochorismate synthase activity"/>
    <property type="evidence" value="ECO:0007669"/>
    <property type="project" value="InterPro"/>
</dbReference>
<dbReference type="GO" id="GO:0042372">
    <property type="term" value="P:phylloquinone biosynthetic process"/>
    <property type="evidence" value="ECO:0007669"/>
    <property type="project" value="TreeGrafter"/>
</dbReference>
<organism evidence="1 2">
    <name type="scientific">Rhododendron griersonianum</name>
    <dbReference type="NCBI Taxonomy" id="479676"/>
    <lineage>
        <taxon>Eukaryota</taxon>
        <taxon>Viridiplantae</taxon>
        <taxon>Streptophyta</taxon>
        <taxon>Embryophyta</taxon>
        <taxon>Tracheophyta</taxon>
        <taxon>Spermatophyta</taxon>
        <taxon>Magnoliopsida</taxon>
        <taxon>eudicotyledons</taxon>
        <taxon>Gunneridae</taxon>
        <taxon>Pentapetalae</taxon>
        <taxon>asterids</taxon>
        <taxon>Ericales</taxon>
        <taxon>Ericaceae</taxon>
        <taxon>Ericoideae</taxon>
        <taxon>Rhodoreae</taxon>
        <taxon>Rhododendron</taxon>
    </lineage>
</organism>
<dbReference type="AlphaFoldDB" id="A0AAV6IZ27"/>
<comment type="caution">
    <text evidence="1">The sequence shown here is derived from an EMBL/GenBank/DDBJ whole genome shotgun (WGS) entry which is preliminary data.</text>
</comment>
<dbReference type="EMBL" id="JACTNZ010000009">
    <property type="protein sequence ID" value="KAG5532629.1"/>
    <property type="molecule type" value="Genomic_DNA"/>
</dbReference>
<accession>A0AAV6IZ27</accession>
<dbReference type="GO" id="GO:0009536">
    <property type="term" value="C:plastid"/>
    <property type="evidence" value="ECO:0007669"/>
    <property type="project" value="TreeGrafter"/>
</dbReference>
<proteinExistence type="predicted"/>